<feature type="transmembrane region" description="Helical" evidence="2">
    <location>
        <begin position="327"/>
        <end position="354"/>
    </location>
</feature>
<keyword evidence="5" id="KW-1185">Reference proteome</keyword>
<organism evidence="4 5">
    <name type="scientific">Monoraphidium neglectum</name>
    <dbReference type="NCBI Taxonomy" id="145388"/>
    <lineage>
        <taxon>Eukaryota</taxon>
        <taxon>Viridiplantae</taxon>
        <taxon>Chlorophyta</taxon>
        <taxon>core chlorophytes</taxon>
        <taxon>Chlorophyceae</taxon>
        <taxon>CS clade</taxon>
        <taxon>Sphaeropleales</taxon>
        <taxon>Selenastraceae</taxon>
        <taxon>Monoraphidium</taxon>
    </lineage>
</organism>
<accession>A0A0D2MJA2</accession>
<keyword evidence="2" id="KW-0812">Transmembrane</keyword>
<feature type="transmembrane region" description="Helical" evidence="2">
    <location>
        <begin position="533"/>
        <end position="550"/>
    </location>
</feature>
<sequence>MAVLIIISALFHLNQISQRQKQKQQSFRSRWHLAGSLNGATAPGGPNEAGLGGPDGPPQETAHGGVPLDRFGRPFESAQVQGAREDVGPATAPSVGPPAGICNGGGPSSGSDDADTHGEGFEEARGAAPPRARSAGRGSAGGADAGSAASKAARSAAPQRRGANSMLDTTLRDEQSNGAAPVNPVKSVFDHAPKLRRRATFAESMGAGGDGVAGGGDDSESGSQRGGSGGGVDKGGARARALSAAGSVGTAGSASSAGSERFWLSNVFKLLITHLQLLGLLRGIRMGWPGGMDKIMGFFDQSQTISSWVSLECSLVGVGPRPSITRFIILLLMPAAACLVSLLGWAAIAAVAALRQRRPGSLGAARHRVTWGHYGPRVLMTCIMVAFYLYPQVSDAVVTILAACTPVDRPSAVSKVYLPPPGFPSPGGDALAALKAVGTYWNYDTSQTCFEGPMRVLLGMGVAWAVAFCAGFPLIMIFVLWRNRERLGEDQTDLTYGFFYDSYRRGYYYWESVLLLEKLVLTLALTVTARFGAAAQVLAGHCVIFIALMLQSKCRPYGCQMLDSLQGASLYALVGSCFALMMPALDSIMAGEALASQSHAVVYASLAIAGVLNVGVVLLFLFALYLEGRRMFVSVLDADGDGRVALWEVREWVAARLPPWLTRRAAATCGAAGLAGRREAERERGPAPE</sequence>
<keyword evidence="2" id="KW-0472">Membrane</keyword>
<dbReference type="STRING" id="145388.A0A0D2MJA2"/>
<dbReference type="OrthoDB" id="549999at2759"/>
<dbReference type="PANTHER" id="PTHR11319">
    <property type="entry name" value="G PROTEIN-COUPLED RECEPTOR-RELATED"/>
    <property type="match status" value="1"/>
</dbReference>
<feature type="compositionally biased region" description="Low complexity" evidence="1">
    <location>
        <begin position="126"/>
        <end position="137"/>
    </location>
</feature>
<feature type="region of interest" description="Disordered" evidence="1">
    <location>
        <begin position="35"/>
        <end position="163"/>
    </location>
</feature>
<keyword evidence="3" id="KW-0732">Signal</keyword>
<dbReference type="GeneID" id="25740162"/>
<protein>
    <recommendedName>
        <fullName evidence="6">EF-hand domain-containing protein</fullName>
    </recommendedName>
</protein>
<keyword evidence="2" id="KW-1133">Transmembrane helix</keyword>
<gene>
    <name evidence="4" type="ORF">MNEG_7286</name>
</gene>
<evidence type="ECO:0000256" key="2">
    <source>
        <dbReference type="SAM" id="Phobius"/>
    </source>
</evidence>
<feature type="compositionally biased region" description="Gly residues" evidence="1">
    <location>
        <begin position="224"/>
        <end position="234"/>
    </location>
</feature>
<feature type="signal peptide" evidence="3">
    <location>
        <begin position="1"/>
        <end position="19"/>
    </location>
</feature>
<feature type="compositionally biased region" description="Low complexity" evidence="1">
    <location>
        <begin position="145"/>
        <end position="158"/>
    </location>
</feature>
<evidence type="ECO:0000313" key="5">
    <source>
        <dbReference type="Proteomes" id="UP000054498"/>
    </source>
</evidence>
<feature type="transmembrane region" description="Helical" evidence="2">
    <location>
        <begin position="462"/>
        <end position="481"/>
    </location>
</feature>
<reference evidence="4 5" key="1">
    <citation type="journal article" date="2013" name="BMC Genomics">
        <title>Reconstruction of the lipid metabolism for the microalga Monoraphidium neglectum from its genome sequence reveals characteristics suitable for biofuel production.</title>
        <authorList>
            <person name="Bogen C."/>
            <person name="Al-Dilaimi A."/>
            <person name="Albersmeier A."/>
            <person name="Wichmann J."/>
            <person name="Grundmann M."/>
            <person name="Rupp O."/>
            <person name="Lauersen K.J."/>
            <person name="Blifernez-Klassen O."/>
            <person name="Kalinowski J."/>
            <person name="Goesmann A."/>
            <person name="Mussgnug J.H."/>
            <person name="Kruse O."/>
        </authorList>
    </citation>
    <scope>NUCLEOTIDE SEQUENCE [LARGE SCALE GENOMIC DNA]</scope>
    <source>
        <strain evidence="4 5">SAG 48.87</strain>
    </source>
</reference>
<feature type="chain" id="PRO_5002258848" description="EF-hand domain-containing protein" evidence="3">
    <location>
        <begin position="20"/>
        <end position="689"/>
    </location>
</feature>
<dbReference type="RefSeq" id="XP_013899696.1">
    <property type="nucleotide sequence ID" value="XM_014044242.1"/>
</dbReference>
<name>A0A0D2MJA2_9CHLO</name>
<evidence type="ECO:0000256" key="3">
    <source>
        <dbReference type="SAM" id="SignalP"/>
    </source>
</evidence>
<feature type="region of interest" description="Disordered" evidence="1">
    <location>
        <begin position="203"/>
        <end position="236"/>
    </location>
</feature>
<feature type="transmembrane region" description="Helical" evidence="2">
    <location>
        <begin position="602"/>
        <end position="626"/>
    </location>
</feature>
<feature type="compositionally biased region" description="Basic and acidic residues" evidence="1">
    <location>
        <begin position="114"/>
        <end position="125"/>
    </location>
</feature>
<dbReference type="Proteomes" id="UP000054498">
    <property type="component" value="Unassembled WGS sequence"/>
</dbReference>
<dbReference type="PROSITE" id="PS00018">
    <property type="entry name" value="EF_HAND_1"/>
    <property type="match status" value="1"/>
</dbReference>
<dbReference type="InterPro" id="IPR018247">
    <property type="entry name" value="EF_Hand_1_Ca_BS"/>
</dbReference>
<dbReference type="PANTHER" id="PTHR11319:SF35">
    <property type="entry name" value="OUTER MEMBRANE PROTEIN PMPC-RELATED"/>
    <property type="match status" value="1"/>
</dbReference>
<evidence type="ECO:0000256" key="1">
    <source>
        <dbReference type="SAM" id="MobiDB-lite"/>
    </source>
</evidence>
<proteinExistence type="predicted"/>
<feature type="transmembrane region" description="Helical" evidence="2">
    <location>
        <begin position="570"/>
        <end position="590"/>
    </location>
</feature>
<evidence type="ECO:0000313" key="4">
    <source>
        <dbReference type="EMBL" id="KIZ00677.1"/>
    </source>
</evidence>
<feature type="compositionally biased region" description="Gly residues" evidence="1">
    <location>
        <begin position="206"/>
        <end position="216"/>
    </location>
</feature>
<evidence type="ECO:0008006" key="6">
    <source>
        <dbReference type="Google" id="ProtNLM"/>
    </source>
</evidence>
<dbReference type="KEGG" id="mng:MNEG_7286"/>
<dbReference type="EMBL" id="KK101493">
    <property type="protein sequence ID" value="KIZ00677.1"/>
    <property type="molecule type" value="Genomic_DNA"/>
</dbReference>
<dbReference type="AlphaFoldDB" id="A0A0D2MJA2"/>